<dbReference type="GO" id="GO:0005886">
    <property type="term" value="C:plasma membrane"/>
    <property type="evidence" value="ECO:0007669"/>
    <property type="project" value="UniProtKB-SubCell"/>
</dbReference>
<evidence type="ECO:0000256" key="4">
    <source>
        <dbReference type="ARBA" id="ARBA00022989"/>
    </source>
</evidence>
<proteinExistence type="predicted"/>
<dbReference type="InterPro" id="IPR001123">
    <property type="entry name" value="LeuE-type"/>
</dbReference>
<dbReference type="RefSeq" id="WP_369601208.1">
    <property type="nucleotide sequence ID" value="NZ_CP154858.1"/>
</dbReference>
<keyword evidence="5 6" id="KW-0472">Membrane</keyword>
<keyword evidence="2" id="KW-1003">Cell membrane</keyword>
<evidence type="ECO:0000256" key="2">
    <source>
        <dbReference type="ARBA" id="ARBA00022475"/>
    </source>
</evidence>
<protein>
    <submittedName>
        <fullName evidence="7">LysE/ArgO family amino acid transporter</fullName>
    </submittedName>
</protein>
<dbReference type="Pfam" id="PF01810">
    <property type="entry name" value="LysE"/>
    <property type="match status" value="1"/>
</dbReference>
<dbReference type="KEGG" id="tcd:AAIA72_15575"/>
<evidence type="ECO:0000256" key="5">
    <source>
        <dbReference type="ARBA" id="ARBA00023136"/>
    </source>
</evidence>
<gene>
    <name evidence="7" type="ORF">AAIA72_15575</name>
</gene>
<reference evidence="7" key="1">
    <citation type="submission" date="2024-05" db="EMBL/GenBank/DDBJ databases">
        <title>Genome sequencing of novel strain.</title>
        <authorList>
            <person name="Ganbat D."/>
            <person name="Ganbat S."/>
            <person name="Lee S.-J."/>
        </authorList>
    </citation>
    <scope>NUCLEOTIDE SEQUENCE</scope>
    <source>
        <strain evidence="7">SMD15-11</strain>
    </source>
</reference>
<keyword evidence="3 6" id="KW-0812">Transmembrane</keyword>
<feature type="transmembrane region" description="Helical" evidence="6">
    <location>
        <begin position="37"/>
        <end position="60"/>
    </location>
</feature>
<name>A0AB39UWQ3_9GAMM</name>
<organism evidence="7">
    <name type="scientific">Thermohahella caldifontis</name>
    <dbReference type="NCBI Taxonomy" id="3142973"/>
    <lineage>
        <taxon>Bacteria</taxon>
        <taxon>Pseudomonadati</taxon>
        <taxon>Pseudomonadota</taxon>
        <taxon>Gammaproteobacteria</taxon>
        <taxon>Oceanospirillales</taxon>
        <taxon>Hahellaceae</taxon>
        <taxon>Thermohahella</taxon>
    </lineage>
</organism>
<dbReference type="PANTHER" id="PTHR30086">
    <property type="entry name" value="ARGININE EXPORTER PROTEIN ARGO"/>
    <property type="match status" value="1"/>
</dbReference>
<dbReference type="AlphaFoldDB" id="A0AB39UWQ3"/>
<evidence type="ECO:0000313" key="7">
    <source>
        <dbReference type="EMBL" id="XDT72196.1"/>
    </source>
</evidence>
<feature type="transmembrane region" description="Helical" evidence="6">
    <location>
        <begin position="66"/>
        <end position="87"/>
    </location>
</feature>
<evidence type="ECO:0000256" key="6">
    <source>
        <dbReference type="SAM" id="Phobius"/>
    </source>
</evidence>
<dbReference type="EMBL" id="CP154858">
    <property type="protein sequence ID" value="XDT72196.1"/>
    <property type="molecule type" value="Genomic_DNA"/>
</dbReference>
<dbReference type="PANTHER" id="PTHR30086:SF20">
    <property type="entry name" value="ARGININE EXPORTER PROTEIN ARGO-RELATED"/>
    <property type="match status" value="1"/>
</dbReference>
<comment type="subcellular location">
    <subcellularLocation>
        <location evidence="1">Cell membrane</location>
        <topology evidence="1">Multi-pass membrane protein</topology>
    </subcellularLocation>
</comment>
<feature type="transmembrane region" description="Helical" evidence="6">
    <location>
        <begin position="108"/>
        <end position="131"/>
    </location>
</feature>
<sequence>MPWLEGFLISGSLIVAIGAQNAWVLSQGLRRQHVGTIALTCALIDAMLICAGVAGLGVLINAHPEWLALASGGGALFLTLYGLRSAFQAMRPGAMATAGGEPLSRRQTVVTALAISLLNPHVYLDTVLLIGSIGGQYPPSGRLVFAAGAITASFIWFFSLAYGAGRLAPLFSRPAAWRILDALVAAIMWGLATALWQRTLSLLGDTPLASLG</sequence>
<feature type="transmembrane region" description="Helical" evidence="6">
    <location>
        <begin position="143"/>
        <end position="163"/>
    </location>
</feature>
<evidence type="ECO:0000256" key="3">
    <source>
        <dbReference type="ARBA" id="ARBA00022692"/>
    </source>
</evidence>
<feature type="transmembrane region" description="Helical" evidence="6">
    <location>
        <begin position="6"/>
        <end position="25"/>
    </location>
</feature>
<feature type="transmembrane region" description="Helical" evidence="6">
    <location>
        <begin position="175"/>
        <end position="196"/>
    </location>
</feature>
<accession>A0AB39UWQ3</accession>
<dbReference type="GO" id="GO:0015171">
    <property type="term" value="F:amino acid transmembrane transporter activity"/>
    <property type="evidence" value="ECO:0007669"/>
    <property type="project" value="TreeGrafter"/>
</dbReference>
<keyword evidence="4 6" id="KW-1133">Transmembrane helix</keyword>
<evidence type="ECO:0000256" key="1">
    <source>
        <dbReference type="ARBA" id="ARBA00004651"/>
    </source>
</evidence>